<proteinExistence type="predicted"/>
<dbReference type="RefSeq" id="WP_107957294.1">
    <property type="nucleotide sequence ID" value="NZ_QAOG01000002.1"/>
</dbReference>
<keyword evidence="2" id="KW-1185">Reference proteome</keyword>
<organism evidence="1 2">
    <name type="scientific">Sphingomonas aurantiaca</name>
    <dbReference type="NCBI Taxonomy" id="185949"/>
    <lineage>
        <taxon>Bacteria</taxon>
        <taxon>Pseudomonadati</taxon>
        <taxon>Pseudomonadota</taxon>
        <taxon>Alphaproteobacteria</taxon>
        <taxon>Sphingomonadales</taxon>
        <taxon>Sphingomonadaceae</taxon>
        <taxon>Sphingomonas</taxon>
    </lineage>
</organism>
<dbReference type="AlphaFoldDB" id="A0A2T5GP54"/>
<gene>
    <name evidence="1" type="ORF">C8J26_1432</name>
</gene>
<evidence type="ECO:0000313" key="1">
    <source>
        <dbReference type="EMBL" id="PTQ61109.1"/>
    </source>
</evidence>
<dbReference type="EMBL" id="QAOG01000002">
    <property type="protein sequence ID" value="PTQ61109.1"/>
    <property type="molecule type" value="Genomic_DNA"/>
</dbReference>
<name>A0A2T5GP54_9SPHN</name>
<reference evidence="1 2" key="1">
    <citation type="submission" date="2018-04" db="EMBL/GenBank/DDBJ databases">
        <title>Genomic Encyclopedia of Type Strains, Phase III (KMG-III): the genomes of soil and plant-associated and newly described type strains.</title>
        <authorList>
            <person name="Whitman W."/>
        </authorList>
    </citation>
    <scope>NUCLEOTIDE SEQUENCE [LARGE SCALE GENOMIC DNA]</scope>
    <source>
        <strain evidence="1 2">MA101b</strain>
    </source>
</reference>
<evidence type="ECO:0000313" key="2">
    <source>
        <dbReference type="Proteomes" id="UP000244189"/>
    </source>
</evidence>
<dbReference type="Proteomes" id="UP000244189">
    <property type="component" value="Unassembled WGS sequence"/>
</dbReference>
<sequence length="266" mass="30090">MPTKEPILRGDIMAKAEIPRDVMTFWVRGGVLRPIEAPKTGTGFKLRFEWYEANIAAIMNQLRILGVSIKGMLSVCKVYRDAIAFFDGRGATRDEVHAMWTLDMIERNVIARRVKRAGYRDIVEVPGFDPEKHPRIAEEAADDISMEDELWAEIVPWTAEIHGAQKVTVRVMELWEGMPREEFRRHLNPYVNITQQPAASYTPDGVAPPEELTFFWRVGETDDYRFLWGPDAGKLARTDGAKSMIAVDVTAVLRSAWRTPEGGASA</sequence>
<comment type="caution">
    <text evidence="1">The sequence shown here is derived from an EMBL/GenBank/DDBJ whole genome shotgun (WGS) entry which is preliminary data.</text>
</comment>
<accession>A0A2T5GP54</accession>
<protein>
    <submittedName>
        <fullName evidence="1">Uncharacterized protein</fullName>
    </submittedName>
</protein>